<dbReference type="KEGG" id="nre:BES08_29905"/>
<proteinExistence type="predicted"/>
<dbReference type="NCBIfam" id="NF033788">
    <property type="entry name" value="HTH_metalloreg"/>
    <property type="match status" value="1"/>
</dbReference>
<evidence type="ECO:0000259" key="4">
    <source>
        <dbReference type="PROSITE" id="PS50987"/>
    </source>
</evidence>
<dbReference type="InterPro" id="IPR036390">
    <property type="entry name" value="WH_DNA-bd_sf"/>
</dbReference>
<evidence type="ECO:0000313" key="6">
    <source>
        <dbReference type="Proteomes" id="UP000094626"/>
    </source>
</evidence>
<accession>A0A1D8AG61</accession>
<dbReference type="GO" id="GO:0003700">
    <property type="term" value="F:DNA-binding transcription factor activity"/>
    <property type="evidence" value="ECO:0007669"/>
    <property type="project" value="InterPro"/>
</dbReference>
<keyword evidence="3" id="KW-0804">Transcription</keyword>
<keyword evidence="1" id="KW-0805">Transcription regulation</keyword>
<organism evidence="5 6">
    <name type="scientific">Novosphingobium resinovorum</name>
    <dbReference type="NCBI Taxonomy" id="158500"/>
    <lineage>
        <taxon>Bacteria</taxon>
        <taxon>Pseudomonadati</taxon>
        <taxon>Pseudomonadota</taxon>
        <taxon>Alphaproteobacteria</taxon>
        <taxon>Sphingomonadales</taxon>
        <taxon>Sphingomonadaceae</taxon>
        <taxon>Novosphingobium</taxon>
    </lineage>
</organism>
<sequence length="109" mass="11717">METDASLAVLAALAHSTRLDAFRLLVRHEPDGLSTGQLVEASGLTQSTFSTHLAVLVKAGLVLPEKRGRQQIQRANIDALKGLMLFLAKDCCQGRAELCEPLVAELTCC</sequence>
<evidence type="ECO:0000313" key="5">
    <source>
        <dbReference type="EMBL" id="AOR81100.1"/>
    </source>
</evidence>
<keyword evidence="2" id="KW-0238">DNA-binding</keyword>
<keyword evidence="5" id="KW-0614">Plasmid</keyword>
<dbReference type="OrthoDB" id="9804742at2"/>
<dbReference type="InterPro" id="IPR011991">
    <property type="entry name" value="ArsR-like_HTH"/>
</dbReference>
<dbReference type="InterPro" id="IPR051011">
    <property type="entry name" value="Metal_resp_trans_reg"/>
</dbReference>
<dbReference type="SUPFAM" id="SSF46785">
    <property type="entry name" value="Winged helix' DNA-binding domain"/>
    <property type="match status" value="1"/>
</dbReference>
<evidence type="ECO:0000256" key="3">
    <source>
        <dbReference type="ARBA" id="ARBA00023163"/>
    </source>
</evidence>
<dbReference type="Gene3D" id="1.10.10.10">
    <property type="entry name" value="Winged helix-like DNA-binding domain superfamily/Winged helix DNA-binding domain"/>
    <property type="match status" value="1"/>
</dbReference>
<dbReference type="RefSeq" id="WP_069710286.1">
    <property type="nucleotide sequence ID" value="NZ_CP017078.1"/>
</dbReference>
<dbReference type="PROSITE" id="PS50987">
    <property type="entry name" value="HTH_ARSR_2"/>
    <property type="match status" value="1"/>
</dbReference>
<dbReference type="PANTHER" id="PTHR43132">
    <property type="entry name" value="ARSENICAL RESISTANCE OPERON REPRESSOR ARSR-RELATED"/>
    <property type="match status" value="1"/>
</dbReference>
<dbReference type="Pfam" id="PF12840">
    <property type="entry name" value="HTH_20"/>
    <property type="match status" value="1"/>
</dbReference>
<evidence type="ECO:0000256" key="1">
    <source>
        <dbReference type="ARBA" id="ARBA00023015"/>
    </source>
</evidence>
<dbReference type="InterPro" id="IPR001845">
    <property type="entry name" value="HTH_ArsR_DNA-bd_dom"/>
</dbReference>
<dbReference type="Proteomes" id="UP000094626">
    <property type="component" value="Plasmid pSA3"/>
</dbReference>
<dbReference type="PRINTS" id="PR00778">
    <property type="entry name" value="HTHARSR"/>
</dbReference>
<dbReference type="InterPro" id="IPR036388">
    <property type="entry name" value="WH-like_DNA-bd_sf"/>
</dbReference>
<keyword evidence="6" id="KW-1185">Reference proteome</keyword>
<geneLocation type="plasmid" evidence="5 6">
    <name>pSA3</name>
</geneLocation>
<gene>
    <name evidence="5" type="ORF">BES08_29905</name>
</gene>
<protein>
    <submittedName>
        <fullName evidence="5">Transcriptional regulator</fullName>
    </submittedName>
</protein>
<dbReference type="PANTHER" id="PTHR43132:SF2">
    <property type="entry name" value="ARSENICAL RESISTANCE OPERON REPRESSOR ARSR-RELATED"/>
    <property type="match status" value="1"/>
</dbReference>
<dbReference type="SMART" id="SM00418">
    <property type="entry name" value="HTH_ARSR"/>
    <property type="match status" value="1"/>
</dbReference>
<dbReference type="GO" id="GO:0003677">
    <property type="term" value="F:DNA binding"/>
    <property type="evidence" value="ECO:0007669"/>
    <property type="project" value="UniProtKB-KW"/>
</dbReference>
<feature type="domain" description="HTH arsR-type" evidence="4">
    <location>
        <begin position="1"/>
        <end position="95"/>
    </location>
</feature>
<dbReference type="CDD" id="cd00090">
    <property type="entry name" value="HTH_ARSR"/>
    <property type="match status" value="1"/>
</dbReference>
<dbReference type="EMBL" id="CP017078">
    <property type="protein sequence ID" value="AOR81100.1"/>
    <property type="molecule type" value="Genomic_DNA"/>
</dbReference>
<name>A0A1D8AG61_9SPHN</name>
<dbReference type="AlphaFoldDB" id="A0A1D8AG61"/>
<evidence type="ECO:0000256" key="2">
    <source>
        <dbReference type="ARBA" id="ARBA00023125"/>
    </source>
</evidence>
<reference evidence="6" key="1">
    <citation type="journal article" date="2017" name="J. Biotechnol.">
        <title>Complete genome sequence of Novosphingobium resinovorum SA1, a versatile xenobiotic-degrading bacterium capable of utilizing sulfanilic acid.</title>
        <authorList>
            <person name="Hegedus B."/>
            <person name="Kos P.B."/>
            <person name="Balint B."/>
            <person name="Maroti G."/>
            <person name="Gan H.M."/>
            <person name="Perei K."/>
            <person name="Rakhely G."/>
        </authorList>
    </citation>
    <scope>NUCLEOTIDE SEQUENCE [LARGE SCALE GENOMIC DNA]</scope>
    <source>
        <strain evidence="6">SA1</strain>
    </source>
</reference>